<protein>
    <submittedName>
        <fullName evidence="5">EAL domain-containing protein</fullName>
    </submittedName>
</protein>
<keyword evidence="1" id="KW-1133">Transmembrane helix</keyword>
<sequence length="896" mass="98709">MALRSVRTLRRGLMALSIALPAMFVVSTGIAVVQDYRATVKQAESDMRSVAVALEEHAMRTFGEADTLVRIATAEIGRRGLTPTAADEHALHDILATATRNSPLTSGAVVLSADGWVRASAAAYPMAPVDARDRDYYTDLRAHRRTGILVSRPIAAGPAEMRGIPVARRVDDPDGSMDMIVAVGVDTAYFDRFYRDLELGYGIKMMLVRRDGWVITETPMRADAAQHNLADTRTFRLLASAPIGVYDTDSTASDGGPLVVGYASLAQSPVVAVASVARAEVLQPWSRRSRQVVGICALSTVLVLCLLRFLWLQLASLDAAQEGLARRNEDVNAERRRFQELVDGIDGVVWEALLPDFHFTYVSGNAEAVSGYTAEQWMRDRQFWRDRLCTGPDGKHIEPVLSTARPGLIKPIEHHIVAPDGKDLWLRSNVMLAHTRDGDVQVRGVTTDITPQKQSELQLYEANHVDPLTRLPNRRAVLERIGHALLLAEHNQAIVAVVLIDIDNFNTLNDSLGHERGDEALVQVAGRLQRCLGRTDMLGRMGGDEFAVVMEEVDRVALKAEHLAECISASLEENVSVRDREVYLTVSMGIALYPQDGKDAQTLLRNADTALHRVKAAGRNGWQFFDSSMARLVEQRLDMETALRQAIEREELRLYYQPQRSLEDGKIVGAEALVRWERPGVGMVPPQEFIRLAEENGLIVALGNWVLQAACSQAMAWNKAGMPLRIAVNVSVVQLQQPDFVARVRSALKRSGLPTRCLELEITEGAVVADVLDALDKLHQIKAMGVELAVDDFGTGYSSLSYLKQMPVDRLKIDQSFVRDIPNNADDCAIVRAILAMASNLKLQVIAEGVESEDQLTFLHDEGCQEVQGYLLSPPVNADSFIARFRDAGRVAEASQ</sequence>
<dbReference type="Pfam" id="PF00563">
    <property type="entry name" value="EAL"/>
    <property type="match status" value="1"/>
</dbReference>
<proteinExistence type="predicted"/>
<dbReference type="CDD" id="cd01949">
    <property type="entry name" value="GGDEF"/>
    <property type="match status" value="1"/>
</dbReference>
<dbReference type="Proteomes" id="UP001204151">
    <property type="component" value="Unassembled WGS sequence"/>
</dbReference>
<dbReference type="RefSeq" id="WP_258819964.1">
    <property type="nucleotide sequence ID" value="NZ_JANUGW010000036.1"/>
</dbReference>
<dbReference type="CDD" id="cd12914">
    <property type="entry name" value="PDC1_DGC_like"/>
    <property type="match status" value="1"/>
</dbReference>
<feature type="transmembrane region" description="Helical" evidence="1">
    <location>
        <begin position="12"/>
        <end position="33"/>
    </location>
</feature>
<comment type="caution">
    <text evidence="5">The sequence shown here is derived from an EMBL/GenBank/DDBJ whole genome shotgun (WGS) entry which is preliminary data.</text>
</comment>
<dbReference type="Gene3D" id="3.20.20.450">
    <property type="entry name" value="EAL domain"/>
    <property type="match status" value="1"/>
</dbReference>
<feature type="domain" description="PAC" evidence="2">
    <location>
        <begin position="410"/>
        <end position="461"/>
    </location>
</feature>
<keyword evidence="6" id="KW-1185">Reference proteome</keyword>
<dbReference type="SUPFAM" id="SSF55785">
    <property type="entry name" value="PYP-like sensor domain (PAS domain)"/>
    <property type="match status" value="1"/>
</dbReference>
<keyword evidence="1" id="KW-0812">Transmembrane</keyword>
<dbReference type="InterPro" id="IPR043128">
    <property type="entry name" value="Rev_trsase/Diguanyl_cyclase"/>
</dbReference>
<dbReference type="InterPro" id="IPR000160">
    <property type="entry name" value="GGDEF_dom"/>
</dbReference>
<evidence type="ECO:0000259" key="3">
    <source>
        <dbReference type="PROSITE" id="PS50883"/>
    </source>
</evidence>
<feature type="domain" description="EAL" evidence="3">
    <location>
        <begin position="636"/>
        <end position="889"/>
    </location>
</feature>
<reference evidence="5 6" key="1">
    <citation type="submission" date="2022-08" db="EMBL/GenBank/DDBJ databases">
        <title>Reclassification of Massilia species as members of the genera Telluria, Duganella, Pseudoduganella, Mokoshia gen. nov. and Zemynaea gen. nov. using orthogonal and non-orthogonal genome-based approaches.</title>
        <authorList>
            <person name="Bowman J.P."/>
        </authorList>
    </citation>
    <scope>NUCLEOTIDE SEQUENCE [LARGE SCALE GENOMIC DNA]</scope>
    <source>
        <strain evidence="5 6">JCM 31316</strain>
    </source>
</reference>
<dbReference type="InterPro" id="IPR035919">
    <property type="entry name" value="EAL_sf"/>
</dbReference>
<dbReference type="InterPro" id="IPR029787">
    <property type="entry name" value="Nucleotide_cyclase"/>
</dbReference>
<dbReference type="CDD" id="cd01948">
    <property type="entry name" value="EAL"/>
    <property type="match status" value="1"/>
</dbReference>
<dbReference type="SMART" id="SM00052">
    <property type="entry name" value="EAL"/>
    <property type="match status" value="1"/>
</dbReference>
<dbReference type="Pfam" id="PF00990">
    <property type="entry name" value="GGDEF"/>
    <property type="match status" value="1"/>
</dbReference>
<feature type="domain" description="GGDEF" evidence="4">
    <location>
        <begin position="493"/>
        <end position="627"/>
    </location>
</feature>
<dbReference type="CDD" id="cd12915">
    <property type="entry name" value="PDC2_DGC_like"/>
    <property type="match status" value="1"/>
</dbReference>
<dbReference type="InterPro" id="IPR054327">
    <property type="entry name" value="His-kinase-like_sensor"/>
</dbReference>
<dbReference type="InterPro" id="IPR035965">
    <property type="entry name" value="PAS-like_dom_sf"/>
</dbReference>
<dbReference type="PROSITE" id="PS50887">
    <property type="entry name" value="GGDEF"/>
    <property type="match status" value="1"/>
</dbReference>
<dbReference type="Pfam" id="PF22588">
    <property type="entry name" value="dCache_1_like"/>
    <property type="match status" value="1"/>
</dbReference>
<dbReference type="PANTHER" id="PTHR44757">
    <property type="entry name" value="DIGUANYLATE CYCLASE DGCP"/>
    <property type="match status" value="1"/>
</dbReference>
<dbReference type="SUPFAM" id="SSF141868">
    <property type="entry name" value="EAL domain-like"/>
    <property type="match status" value="1"/>
</dbReference>
<evidence type="ECO:0000256" key="1">
    <source>
        <dbReference type="SAM" id="Phobius"/>
    </source>
</evidence>
<dbReference type="InterPro" id="IPR000700">
    <property type="entry name" value="PAS-assoc_C"/>
</dbReference>
<gene>
    <name evidence="5" type="ORF">NX784_28055</name>
</gene>
<evidence type="ECO:0000259" key="2">
    <source>
        <dbReference type="PROSITE" id="PS50113"/>
    </source>
</evidence>
<evidence type="ECO:0000259" key="4">
    <source>
        <dbReference type="PROSITE" id="PS50887"/>
    </source>
</evidence>
<dbReference type="PROSITE" id="PS50113">
    <property type="entry name" value="PAC"/>
    <property type="match status" value="1"/>
</dbReference>
<keyword evidence="1" id="KW-0472">Membrane</keyword>
<dbReference type="EMBL" id="JANUGW010000036">
    <property type="protein sequence ID" value="MCS0585440.1"/>
    <property type="molecule type" value="Genomic_DNA"/>
</dbReference>
<dbReference type="CDD" id="cd00130">
    <property type="entry name" value="PAS"/>
    <property type="match status" value="1"/>
</dbReference>
<dbReference type="NCBIfam" id="TIGR00229">
    <property type="entry name" value="sensory_box"/>
    <property type="match status" value="1"/>
</dbReference>
<dbReference type="Gene3D" id="3.30.70.270">
    <property type="match status" value="1"/>
</dbReference>
<dbReference type="Gene3D" id="3.30.450.20">
    <property type="entry name" value="PAS domain"/>
    <property type="match status" value="3"/>
</dbReference>
<evidence type="ECO:0000313" key="6">
    <source>
        <dbReference type="Proteomes" id="UP001204151"/>
    </source>
</evidence>
<dbReference type="InterPro" id="IPR001633">
    <property type="entry name" value="EAL_dom"/>
</dbReference>
<dbReference type="NCBIfam" id="TIGR00254">
    <property type="entry name" value="GGDEF"/>
    <property type="match status" value="1"/>
</dbReference>
<dbReference type="InterPro" id="IPR000014">
    <property type="entry name" value="PAS"/>
</dbReference>
<dbReference type="PROSITE" id="PS50883">
    <property type="entry name" value="EAL"/>
    <property type="match status" value="1"/>
</dbReference>
<dbReference type="PANTHER" id="PTHR44757:SF2">
    <property type="entry name" value="BIOFILM ARCHITECTURE MAINTENANCE PROTEIN MBAA"/>
    <property type="match status" value="1"/>
</dbReference>
<accession>A0ABT1ZZU9</accession>
<dbReference type="SUPFAM" id="SSF55073">
    <property type="entry name" value="Nucleotide cyclase"/>
    <property type="match status" value="1"/>
</dbReference>
<organism evidence="5 6">
    <name type="scientific">Massilia pinisoli</name>
    <dbReference type="NCBI Taxonomy" id="1772194"/>
    <lineage>
        <taxon>Bacteria</taxon>
        <taxon>Pseudomonadati</taxon>
        <taxon>Pseudomonadota</taxon>
        <taxon>Betaproteobacteria</taxon>
        <taxon>Burkholderiales</taxon>
        <taxon>Oxalobacteraceae</taxon>
        <taxon>Telluria group</taxon>
        <taxon>Massilia</taxon>
    </lineage>
</organism>
<dbReference type="SMART" id="SM00267">
    <property type="entry name" value="GGDEF"/>
    <property type="match status" value="1"/>
</dbReference>
<name>A0ABT1ZZU9_9BURK</name>
<dbReference type="InterPro" id="IPR052155">
    <property type="entry name" value="Biofilm_reg_signaling"/>
</dbReference>
<evidence type="ECO:0000313" key="5">
    <source>
        <dbReference type="EMBL" id="MCS0585440.1"/>
    </source>
</evidence>